<comment type="similarity">
    <text evidence="2 7">Belongs to the FPP/GGPP synthase family.</text>
</comment>
<evidence type="ECO:0000256" key="1">
    <source>
        <dbReference type="ARBA" id="ARBA00001946"/>
    </source>
</evidence>
<proteinExistence type="inferred from homology"/>
<evidence type="ECO:0000256" key="5">
    <source>
        <dbReference type="ARBA" id="ARBA00022842"/>
    </source>
</evidence>
<organism evidence="8 9">
    <name type="scientific">candidate division WOR-3 bacterium</name>
    <dbReference type="NCBI Taxonomy" id="2052148"/>
    <lineage>
        <taxon>Bacteria</taxon>
        <taxon>Bacteria division WOR-3</taxon>
    </lineage>
</organism>
<dbReference type="InterPro" id="IPR033749">
    <property type="entry name" value="Polyprenyl_synt_CS"/>
</dbReference>
<evidence type="ECO:0000313" key="8">
    <source>
        <dbReference type="EMBL" id="HEC79563.1"/>
    </source>
</evidence>
<reference evidence="8" key="1">
    <citation type="journal article" date="2020" name="mSystems">
        <title>Genome- and Community-Level Interaction Insights into Carbon Utilization and Element Cycling Functions of Hydrothermarchaeota in Hydrothermal Sediment.</title>
        <authorList>
            <person name="Zhou Z."/>
            <person name="Liu Y."/>
            <person name="Xu W."/>
            <person name="Pan J."/>
            <person name="Luo Z.H."/>
            <person name="Li M."/>
        </authorList>
    </citation>
    <scope>NUCLEOTIDE SEQUENCE</scope>
    <source>
        <strain evidence="8">HyVt-388</strain>
    </source>
</reference>
<dbReference type="PANTHER" id="PTHR43281">
    <property type="entry name" value="FARNESYL DIPHOSPHATE SYNTHASE"/>
    <property type="match status" value="1"/>
</dbReference>
<protein>
    <submittedName>
        <fullName evidence="8">Polyprenyl synthetase family protein</fullName>
    </submittedName>
</protein>
<dbReference type="AlphaFoldDB" id="A0A9C9ENS8"/>
<keyword evidence="3 7" id="KW-0808">Transferase</keyword>
<dbReference type="SFLD" id="SFLDS00005">
    <property type="entry name" value="Isoprenoid_Synthase_Type_I"/>
    <property type="match status" value="1"/>
</dbReference>
<dbReference type="PROSITE" id="PS00723">
    <property type="entry name" value="POLYPRENYL_SYNTHASE_1"/>
    <property type="match status" value="1"/>
</dbReference>
<evidence type="ECO:0000256" key="7">
    <source>
        <dbReference type="RuleBase" id="RU004466"/>
    </source>
</evidence>
<evidence type="ECO:0000256" key="4">
    <source>
        <dbReference type="ARBA" id="ARBA00022723"/>
    </source>
</evidence>
<dbReference type="PANTHER" id="PTHR43281:SF1">
    <property type="entry name" value="FARNESYL DIPHOSPHATE SYNTHASE"/>
    <property type="match status" value="1"/>
</dbReference>
<dbReference type="FunFam" id="1.10.600.10:FF:000001">
    <property type="entry name" value="Geranylgeranyl diphosphate synthase"/>
    <property type="match status" value="1"/>
</dbReference>
<evidence type="ECO:0000256" key="2">
    <source>
        <dbReference type="ARBA" id="ARBA00006706"/>
    </source>
</evidence>
<sequence>MVVSEIDKYLKENKSLVDNALQRYFPDKNPFFAVMRYSLQGGKRIRPILAITSFRCCGGEDIEVILPTACGLELIHTYSLIHDDLPAMDDDDFRRGRVSAHKKFGEATAILSGDGLFAYAFELFTYGNGQVKEKLAVVKAVSEAVGPKGVVFGQVLDIDDKKNAVPKFLREIHLNKTAKFIAVSLKCGAIMAGASEEILERLYSTGIYLGMLFQYTDDILDVVGEKEKLGKTPGKDSASGKLTAPALYGLDGARFRAKKYATLAQKGFTELGDEFRILNQITAFILNRTF</sequence>
<gene>
    <name evidence="8" type="ORF">ENI34_10580</name>
</gene>
<name>A0A9C9ENS8_UNCW3</name>
<dbReference type="GO" id="GO:0004659">
    <property type="term" value="F:prenyltransferase activity"/>
    <property type="evidence" value="ECO:0007669"/>
    <property type="project" value="InterPro"/>
</dbReference>
<keyword evidence="5" id="KW-0460">Magnesium</keyword>
<dbReference type="GO" id="GO:0005737">
    <property type="term" value="C:cytoplasm"/>
    <property type="evidence" value="ECO:0007669"/>
    <property type="project" value="UniProtKB-ARBA"/>
</dbReference>
<keyword evidence="4" id="KW-0479">Metal-binding</keyword>
<dbReference type="EMBL" id="DRIG01000109">
    <property type="protein sequence ID" value="HEC79563.1"/>
    <property type="molecule type" value="Genomic_DNA"/>
</dbReference>
<comment type="caution">
    <text evidence="8">The sequence shown here is derived from an EMBL/GenBank/DDBJ whole genome shotgun (WGS) entry which is preliminary data.</text>
</comment>
<dbReference type="InterPro" id="IPR008949">
    <property type="entry name" value="Isoprenoid_synthase_dom_sf"/>
</dbReference>
<dbReference type="Gene3D" id="1.10.600.10">
    <property type="entry name" value="Farnesyl Diphosphate Synthase"/>
    <property type="match status" value="1"/>
</dbReference>
<dbReference type="SUPFAM" id="SSF48576">
    <property type="entry name" value="Terpenoid synthases"/>
    <property type="match status" value="1"/>
</dbReference>
<keyword evidence="6" id="KW-0414">Isoprene biosynthesis</keyword>
<dbReference type="Proteomes" id="UP000885826">
    <property type="component" value="Unassembled WGS sequence"/>
</dbReference>
<dbReference type="Pfam" id="PF00348">
    <property type="entry name" value="polyprenyl_synt"/>
    <property type="match status" value="1"/>
</dbReference>
<comment type="cofactor">
    <cofactor evidence="1">
        <name>Mg(2+)</name>
        <dbReference type="ChEBI" id="CHEBI:18420"/>
    </cofactor>
</comment>
<dbReference type="GO" id="GO:0046872">
    <property type="term" value="F:metal ion binding"/>
    <property type="evidence" value="ECO:0007669"/>
    <property type="project" value="UniProtKB-KW"/>
</dbReference>
<evidence type="ECO:0000256" key="6">
    <source>
        <dbReference type="ARBA" id="ARBA00023229"/>
    </source>
</evidence>
<dbReference type="InterPro" id="IPR053378">
    <property type="entry name" value="Prenyl_diphosphate_synthase"/>
</dbReference>
<dbReference type="NCBIfam" id="NF045485">
    <property type="entry name" value="FPPsyn"/>
    <property type="match status" value="1"/>
</dbReference>
<dbReference type="CDD" id="cd00685">
    <property type="entry name" value="Trans_IPPS_HT"/>
    <property type="match status" value="1"/>
</dbReference>
<dbReference type="GO" id="GO:0016114">
    <property type="term" value="P:terpenoid biosynthetic process"/>
    <property type="evidence" value="ECO:0007669"/>
    <property type="project" value="UniProtKB-ARBA"/>
</dbReference>
<dbReference type="SFLD" id="SFLDG01017">
    <property type="entry name" value="Polyprenyl_Transferase_Like"/>
    <property type="match status" value="1"/>
</dbReference>
<evidence type="ECO:0000256" key="3">
    <source>
        <dbReference type="ARBA" id="ARBA00022679"/>
    </source>
</evidence>
<dbReference type="InterPro" id="IPR000092">
    <property type="entry name" value="Polyprenyl_synt"/>
</dbReference>
<evidence type="ECO:0000313" key="9">
    <source>
        <dbReference type="Proteomes" id="UP000885826"/>
    </source>
</evidence>
<accession>A0A9C9ENS8</accession>